<feature type="binding site" evidence="10">
    <location>
        <begin position="11"/>
        <end position="18"/>
    </location>
    <ligand>
        <name>ATP</name>
        <dbReference type="ChEBI" id="CHEBI:30616"/>
    </ligand>
</feature>
<dbReference type="PANTHER" id="PTHR11088:SF60">
    <property type="entry name" value="TRNA DIMETHYLALLYLTRANSFERASE"/>
    <property type="match status" value="1"/>
</dbReference>
<dbReference type="Gene3D" id="1.10.20.140">
    <property type="match status" value="1"/>
</dbReference>
<gene>
    <name evidence="10 14" type="primary">miaA</name>
    <name evidence="14" type="ORF">J8C05_10245</name>
</gene>
<evidence type="ECO:0000256" key="11">
    <source>
        <dbReference type="RuleBase" id="RU003783"/>
    </source>
</evidence>
<evidence type="ECO:0000313" key="14">
    <source>
        <dbReference type="EMBL" id="QUV93735.1"/>
    </source>
</evidence>
<name>A0ABX8B1W7_9BACT</name>
<feature type="region of interest" description="Interaction with substrate tRNA" evidence="10">
    <location>
        <begin position="36"/>
        <end position="39"/>
    </location>
</feature>
<comment type="similarity">
    <text evidence="3 10 13">Belongs to the IPP transferase family.</text>
</comment>
<keyword evidence="15" id="KW-1185">Reference proteome</keyword>
<evidence type="ECO:0000256" key="3">
    <source>
        <dbReference type="ARBA" id="ARBA00005842"/>
    </source>
</evidence>
<comment type="cofactor">
    <cofactor evidence="1 10">
        <name>Mg(2+)</name>
        <dbReference type="ChEBI" id="CHEBI:18420"/>
    </cofactor>
</comment>
<keyword evidence="5 10" id="KW-0819">tRNA processing</keyword>
<keyword evidence="6 10" id="KW-0547">Nucleotide-binding</keyword>
<evidence type="ECO:0000313" key="15">
    <source>
        <dbReference type="Proteomes" id="UP000677668"/>
    </source>
</evidence>
<evidence type="ECO:0000256" key="4">
    <source>
        <dbReference type="ARBA" id="ARBA00022679"/>
    </source>
</evidence>
<evidence type="ECO:0000256" key="13">
    <source>
        <dbReference type="RuleBase" id="RU003785"/>
    </source>
</evidence>
<evidence type="ECO:0000256" key="8">
    <source>
        <dbReference type="ARBA" id="ARBA00022842"/>
    </source>
</evidence>
<dbReference type="PANTHER" id="PTHR11088">
    <property type="entry name" value="TRNA DIMETHYLALLYLTRANSFERASE"/>
    <property type="match status" value="1"/>
</dbReference>
<dbReference type="Proteomes" id="UP000677668">
    <property type="component" value="Chromosome 1"/>
</dbReference>
<evidence type="ECO:0000256" key="9">
    <source>
        <dbReference type="ARBA" id="ARBA00049563"/>
    </source>
</evidence>
<comment type="subunit">
    <text evidence="10">Monomer.</text>
</comment>
<protein>
    <recommendedName>
        <fullName evidence="10">tRNA dimethylallyltransferase</fullName>
        <ecNumber evidence="10">2.5.1.75</ecNumber>
    </recommendedName>
    <alternativeName>
        <fullName evidence="10">Dimethylallyl diphosphate:tRNA dimethylallyltransferase</fullName>
        <shortName evidence="10">DMAPP:tRNA dimethylallyltransferase</shortName>
        <shortName evidence="10">DMATase</shortName>
    </alternativeName>
    <alternativeName>
        <fullName evidence="10">Isopentenyl-diphosphate:tRNA isopentenyltransferase</fullName>
        <shortName evidence="10">IPP transferase</shortName>
        <shortName evidence="10">IPPT</shortName>
        <shortName evidence="10">IPTase</shortName>
    </alternativeName>
</protein>
<proteinExistence type="inferred from homology"/>
<keyword evidence="7 10" id="KW-0067">ATP-binding</keyword>
<comment type="function">
    <text evidence="2 10 12">Catalyzes the transfer of a dimethylallyl group onto the adenine at position 37 in tRNAs that read codons beginning with uridine, leading to the formation of N6-(dimethylallyl)adenosine (i(6)A).</text>
</comment>
<dbReference type="EC" id="2.5.1.75" evidence="10"/>
<keyword evidence="8 10" id="KW-0460">Magnesium</keyword>
<dbReference type="GO" id="GO:0052381">
    <property type="term" value="F:tRNA dimethylallyltransferase activity"/>
    <property type="evidence" value="ECO:0007669"/>
    <property type="project" value="UniProtKB-EC"/>
</dbReference>
<comment type="caution">
    <text evidence="10">Lacks conserved residue(s) required for the propagation of feature annotation.</text>
</comment>
<evidence type="ECO:0000256" key="12">
    <source>
        <dbReference type="RuleBase" id="RU003784"/>
    </source>
</evidence>
<comment type="catalytic activity">
    <reaction evidence="9 10 11">
        <text>adenosine(37) in tRNA + dimethylallyl diphosphate = N(6)-dimethylallyladenosine(37) in tRNA + diphosphate</text>
        <dbReference type="Rhea" id="RHEA:26482"/>
        <dbReference type="Rhea" id="RHEA-COMP:10162"/>
        <dbReference type="Rhea" id="RHEA-COMP:10375"/>
        <dbReference type="ChEBI" id="CHEBI:33019"/>
        <dbReference type="ChEBI" id="CHEBI:57623"/>
        <dbReference type="ChEBI" id="CHEBI:74411"/>
        <dbReference type="ChEBI" id="CHEBI:74415"/>
        <dbReference type="EC" id="2.5.1.75"/>
    </reaction>
</comment>
<sequence>MTPRPIPVIVGPTCSGKSDLGLAVARALDGEIINLDSIQVYRGLDVATAKVPPALRAAVPHHLIDVADPAEHYTAGRYAREATACLADIEARGRTAVFVGGTGLYFDALRGRLFAEDDPTDLRLRARLHAIRARRGAPWLHRMLRRLDPATAARLQPNDWSRTMRALEFFLCTRTPLSQRQRQLASPPPFVARMRLLVLSPPRAELYARINARVEAMVAAGLLDEIRRLLAAGVPPAAEAFQAHGYRRFIEYLRGERTYVSAVEQMKTDTRHYAKRQLSWWRREPEAHWLAGFGSDPEVQRQALELLRAPAPVRPGTQLAGELPTSASPSL</sequence>
<feature type="site" description="Interaction with substrate tRNA" evidence="10">
    <location>
        <position position="125"/>
    </location>
</feature>
<evidence type="ECO:0000256" key="10">
    <source>
        <dbReference type="HAMAP-Rule" id="MF_00185"/>
    </source>
</evidence>
<feature type="site" description="Interaction with substrate tRNA" evidence="10">
    <location>
        <position position="102"/>
    </location>
</feature>
<dbReference type="InterPro" id="IPR027417">
    <property type="entry name" value="P-loop_NTPase"/>
</dbReference>
<dbReference type="Pfam" id="PF01715">
    <property type="entry name" value="IPPT"/>
    <property type="match status" value="1"/>
</dbReference>
<dbReference type="SUPFAM" id="SSF52540">
    <property type="entry name" value="P-loop containing nucleoside triphosphate hydrolases"/>
    <property type="match status" value="2"/>
</dbReference>
<dbReference type="NCBIfam" id="TIGR00174">
    <property type="entry name" value="miaA"/>
    <property type="match status" value="1"/>
</dbReference>
<evidence type="ECO:0000256" key="6">
    <source>
        <dbReference type="ARBA" id="ARBA00022741"/>
    </source>
</evidence>
<feature type="binding site" evidence="10">
    <location>
        <begin position="13"/>
        <end position="18"/>
    </location>
    <ligand>
        <name>substrate</name>
    </ligand>
</feature>
<dbReference type="HAMAP" id="MF_00185">
    <property type="entry name" value="IPP_trans"/>
    <property type="match status" value="1"/>
</dbReference>
<dbReference type="RefSeq" id="WP_211422086.1">
    <property type="nucleotide sequence ID" value="NZ_CP072642.1"/>
</dbReference>
<evidence type="ECO:0000256" key="7">
    <source>
        <dbReference type="ARBA" id="ARBA00022840"/>
    </source>
</evidence>
<dbReference type="EMBL" id="CP072642">
    <property type="protein sequence ID" value="QUV93735.1"/>
    <property type="molecule type" value="Genomic_DNA"/>
</dbReference>
<reference evidence="14 15" key="1">
    <citation type="submission" date="2021-03" db="EMBL/GenBank/DDBJ databases">
        <title>Genomic and phenotypic characterization of Chloracidobacterium isolates provides evidence for multiple species.</title>
        <authorList>
            <person name="Saini M.K."/>
            <person name="Costas A.M.G."/>
            <person name="Tank M."/>
            <person name="Bryant D.A."/>
        </authorList>
    </citation>
    <scope>NUCLEOTIDE SEQUENCE [LARGE SCALE GENOMIC DNA]</scope>
    <source>
        <strain evidence="14 15">N</strain>
    </source>
</reference>
<evidence type="ECO:0000256" key="2">
    <source>
        <dbReference type="ARBA" id="ARBA00003213"/>
    </source>
</evidence>
<keyword evidence="4 10" id="KW-0808">Transferase</keyword>
<dbReference type="InterPro" id="IPR018022">
    <property type="entry name" value="IPT"/>
</dbReference>
<accession>A0ABX8B1W7</accession>
<organism evidence="14 15">
    <name type="scientific">Chloracidobacterium sp. N</name>
    <dbReference type="NCBI Taxonomy" id="2821540"/>
    <lineage>
        <taxon>Bacteria</taxon>
        <taxon>Pseudomonadati</taxon>
        <taxon>Acidobacteriota</taxon>
        <taxon>Terriglobia</taxon>
        <taxon>Terriglobales</taxon>
        <taxon>Acidobacteriaceae</taxon>
        <taxon>Chloracidobacterium</taxon>
        <taxon>Chloracidobacterium aggregatum</taxon>
    </lineage>
</organism>
<dbReference type="Gene3D" id="3.40.50.300">
    <property type="entry name" value="P-loop containing nucleotide triphosphate hydrolases"/>
    <property type="match status" value="1"/>
</dbReference>
<evidence type="ECO:0000256" key="1">
    <source>
        <dbReference type="ARBA" id="ARBA00001946"/>
    </source>
</evidence>
<dbReference type="InterPro" id="IPR039657">
    <property type="entry name" value="Dimethylallyltransferase"/>
</dbReference>
<evidence type="ECO:0000256" key="5">
    <source>
        <dbReference type="ARBA" id="ARBA00022694"/>
    </source>
</evidence>